<keyword evidence="2 4" id="KW-0378">Hydrolase</keyword>
<keyword evidence="8" id="KW-1185">Reference proteome</keyword>
<organism evidence="7 8">
    <name type="scientific">Actinoplanes aureus</name>
    <dbReference type="NCBI Taxonomy" id="2792083"/>
    <lineage>
        <taxon>Bacteria</taxon>
        <taxon>Bacillati</taxon>
        <taxon>Actinomycetota</taxon>
        <taxon>Actinomycetes</taxon>
        <taxon>Micromonosporales</taxon>
        <taxon>Micromonosporaceae</taxon>
        <taxon>Actinoplanes</taxon>
    </lineage>
</organism>
<dbReference type="InterPro" id="IPR017853">
    <property type="entry name" value="GH"/>
</dbReference>
<feature type="active site" description="Nucleophile" evidence="4">
    <location>
        <position position="286"/>
    </location>
</feature>
<evidence type="ECO:0000256" key="5">
    <source>
        <dbReference type="SAM" id="MobiDB-lite"/>
    </source>
</evidence>
<evidence type="ECO:0000256" key="1">
    <source>
        <dbReference type="ARBA" id="ARBA00007754"/>
    </source>
</evidence>
<dbReference type="Proteomes" id="UP000598146">
    <property type="component" value="Unassembled WGS sequence"/>
</dbReference>
<feature type="region of interest" description="Disordered" evidence="5">
    <location>
        <begin position="39"/>
        <end position="71"/>
    </location>
</feature>
<evidence type="ECO:0000256" key="2">
    <source>
        <dbReference type="ARBA" id="ARBA00022801"/>
    </source>
</evidence>
<evidence type="ECO:0000313" key="7">
    <source>
        <dbReference type="EMBL" id="MBG0562331.1"/>
    </source>
</evidence>
<dbReference type="RefSeq" id="WP_196414120.1">
    <property type="nucleotide sequence ID" value="NZ_JADQTO010000005.1"/>
</dbReference>
<dbReference type="InterPro" id="IPR022790">
    <property type="entry name" value="GH26_dom"/>
</dbReference>
<dbReference type="PANTHER" id="PTHR40079:SF4">
    <property type="entry name" value="GH26 DOMAIN-CONTAINING PROTEIN-RELATED"/>
    <property type="match status" value="1"/>
</dbReference>
<sequence>MSRSHRRDTPVSRRGLLGLAALAVLPVAGFGYSQLKSDGTASGASPSASGRVPVSEPSARPTPEPFASADPKVKLGGTVPFVPGKALFGSYLGLDGLEYAEALALRKKQLGRGQRIVHLFYAWEDDLPSSIPYLPKGSIPMVSWRGPKHETILSGDADDYIKASARRLRDLDRPVLLRWGWEMNGDWYAWSGFKNNKNAQGYVDCYHHLWKIFEKEGADQVSWVWSPNWNNSPNEAWNRMEAYYPGDEYVDWVGVSGYNLHDEEPATLFDPVYQKYSPHKPLMITEIGSVDRGGTSKADWIKDFAAYVVQRPAIGGVVWFDTDTHPSWPERWRIDTDATSTAAYKAMVQNPRFSG</sequence>
<dbReference type="GO" id="GO:0006080">
    <property type="term" value="P:substituted mannan metabolic process"/>
    <property type="evidence" value="ECO:0007669"/>
    <property type="project" value="InterPro"/>
</dbReference>
<dbReference type="EMBL" id="JADQTO010000005">
    <property type="protein sequence ID" value="MBG0562331.1"/>
    <property type="molecule type" value="Genomic_DNA"/>
</dbReference>
<evidence type="ECO:0000256" key="4">
    <source>
        <dbReference type="PROSITE-ProRule" id="PRU01100"/>
    </source>
</evidence>
<name>A0A931C941_9ACTN</name>
<feature type="active site" description="Proton donor" evidence="4">
    <location>
        <position position="182"/>
    </location>
</feature>
<comment type="similarity">
    <text evidence="1 4">Belongs to the glycosyl hydrolase 26 family.</text>
</comment>
<dbReference type="Gene3D" id="3.20.20.80">
    <property type="entry name" value="Glycosidases"/>
    <property type="match status" value="1"/>
</dbReference>
<proteinExistence type="inferred from homology"/>
<accession>A0A931C941</accession>
<dbReference type="Pfam" id="PF02156">
    <property type="entry name" value="Glyco_hydro_26"/>
    <property type="match status" value="1"/>
</dbReference>
<feature type="domain" description="GH26" evidence="6">
    <location>
        <begin position="60"/>
        <end position="343"/>
    </location>
</feature>
<dbReference type="GO" id="GO:0016985">
    <property type="term" value="F:mannan endo-1,4-beta-mannosidase activity"/>
    <property type="evidence" value="ECO:0007669"/>
    <property type="project" value="InterPro"/>
</dbReference>
<reference evidence="7" key="1">
    <citation type="submission" date="2020-11" db="EMBL/GenBank/DDBJ databases">
        <title>Isolation and identification of active actinomycetes.</title>
        <authorList>
            <person name="Sun X."/>
        </authorList>
    </citation>
    <scope>NUCLEOTIDE SEQUENCE</scope>
    <source>
        <strain evidence="7">NEAU-A11</strain>
    </source>
</reference>
<feature type="compositionally biased region" description="Low complexity" evidence="5">
    <location>
        <begin position="39"/>
        <end position="50"/>
    </location>
</feature>
<dbReference type="SUPFAM" id="SSF51445">
    <property type="entry name" value="(Trans)glycosidases"/>
    <property type="match status" value="1"/>
</dbReference>
<gene>
    <name evidence="7" type="ORF">I4J89_12730</name>
</gene>
<dbReference type="AlphaFoldDB" id="A0A931C941"/>
<dbReference type="PROSITE" id="PS51764">
    <property type="entry name" value="GH26"/>
    <property type="match status" value="1"/>
</dbReference>
<keyword evidence="3 4" id="KW-0326">Glycosidase</keyword>
<comment type="caution">
    <text evidence="7">The sequence shown here is derived from an EMBL/GenBank/DDBJ whole genome shotgun (WGS) entry which is preliminary data.</text>
</comment>
<protein>
    <recommendedName>
        <fullName evidence="6">GH26 domain-containing protein</fullName>
    </recommendedName>
</protein>
<dbReference type="PANTHER" id="PTHR40079">
    <property type="entry name" value="MANNAN ENDO-1,4-BETA-MANNOSIDASE E-RELATED"/>
    <property type="match status" value="1"/>
</dbReference>
<evidence type="ECO:0000259" key="6">
    <source>
        <dbReference type="PROSITE" id="PS51764"/>
    </source>
</evidence>
<dbReference type="InterPro" id="IPR000805">
    <property type="entry name" value="Glyco_hydro_26"/>
</dbReference>
<evidence type="ECO:0000313" key="8">
    <source>
        <dbReference type="Proteomes" id="UP000598146"/>
    </source>
</evidence>
<evidence type="ECO:0000256" key="3">
    <source>
        <dbReference type="ARBA" id="ARBA00023295"/>
    </source>
</evidence>